<dbReference type="InterPro" id="IPR036641">
    <property type="entry name" value="HPT_dom_sf"/>
</dbReference>
<evidence type="ECO:0000256" key="1">
    <source>
        <dbReference type="ARBA" id="ARBA00022490"/>
    </source>
</evidence>
<dbReference type="GO" id="GO:0009736">
    <property type="term" value="P:cytokinin-activated signaling pathway"/>
    <property type="evidence" value="ECO:0007669"/>
    <property type="project" value="UniProtKB-KW"/>
</dbReference>
<dbReference type="PROSITE" id="PS50894">
    <property type="entry name" value="HPT"/>
    <property type="match status" value="1"/>
</dbReference>
<dbReference type="GO" id="GO:0005634">
    <property type="term" value="C:nucleus"/>
    <property type="evidence" value="ECO:0007669"/>
    <property type="project" value="UniProtKB-SubCell"/>
</dbReference>
<evidence type="ECO:0000313" key="10">
    <source>
        <dbReference type="EMBL" id="GMI73995.1"/>
    </source>
</evidence>
<dbReference type="InterPro" id="IPR045871">
    <property type="entry name" value="AHP1-5/YPD1"/>
</dbReference>
<evidence type="ECO:0000259" key="9">
    <source>
        <dbReference type="PROSITE" id="PS50894"/>
    </source>
</evidence>
<dbReference type="InterPro" id="IPR008207">
    <property type="entry name" value="Sig_transdc_His_kin_Hpt_dom"/>
</dbReference>
<evidence type="ECO:0000313" key="11">
    <source>
        <dbReference type="Proteomes" id="UP001165190"/>
    </source>
</evidence>
<evidence type="ECO:0000256" key="4">
    <source>
        <dbReference type="ARBA" id="ARBA00023012"/>
    </source>
</evidence>
<protein>
    <recommendedName>
        <fullName evidence="7">Histidine-containing phosphotransfer protein</fullName>
    </recommendedName>
</protein>
<evidence type="ECO:0000256" key="3">
    <source>
        <dbReference type="ARBA" id="ARBA00022990"/>
    </source>
</evidence>
<dbReference type="Pfam" id="PF01627">
    <property type="entry name" value="Hpt"/>
    <property type="match status" value="1"/>
</dbReference>
<dbReference type="FunFam" id="1.20.120.160:FF:000001">
    <property type="entry name" value="Histidine-containing phosphotransfer protein 1"/>
    <property type="match status" value="1"/>
</dbReference>
<organism evidence="10 11">
    <name type="scientific">Hibiscus trionum</name>
    <name type="common">Flower of an hour</name>
    <dbReference type="NCBI Taxonomy" id="183268"/>
    <lineage>
        <taxon>Eukaryota</taxon>
        <taxon>Viridiplantae</taxon>
        <taxon>Streptophyta</taxon>
        <taxon>Embryophyta</taxon>
        <taxon>Tracheophyta</taxon>
        <taxon>Spermatophyta</taxon>
        <taxon>Magnoliopsida</taxon>
        <taxon>eudicotyledons</taxon>
        <taxon>Gunneridae</taxon>
        <taxon>Pentapetalae</taxon>
        <taxon>rosids</taxon>
        <taxon>malvids</taxon>
        <taxon>Malvales</taxon>
        <taxon>Malvaceae</taxon>
        <taxon>Malvoideae</taxon>
        <taxon>Hibiscus</taxon>
    </lineage>
</organism>
<evidence type="ECO:0000256" key="5">
    <source>
        <dbReference type="ARBA" id="ARBA00023242"/>
    </source>
</evidence>
<keyword evidence="3" id="KW-0007">Acetylation</keyword>
<comment type="subcellular location">
    <subcellularLocation>
        <location evidence="7">Cytoplasm</location>
        <location evidence="7">Cytosol</location>
    </subcellularLocation>
    <subcellularLocation>
        <location evidence="7">Nucleus</location>
    </subcellularLocation>
</comment>
<dbReference type="SUPFAM" id="SSF47226">
    <property type="entry name" value="Histidine-containing phosphotransfer domain, HPT domain"/>
    <property type="match status" value="1"/>
</dbReference>
<comment type="caution">
    <text evidence="10">The sequence shown here is derived from an EMBL/GenBank/DDBJ whole genome shotgun (WGS) entry which is preliminary data.</text>
</comment>
<comment type="domain">
    <text evidence="7">Histidine-containing phosphotransfer domain (HPt) contains an active histidine that mediates the phosphotransfer.</text>
</comment>
<dbReference type="GO" id="GO:0000160">
    <property type="term" value="P:phosphorelay signal transduction system"/>
    <property type="evidence" value="ECO:0007669"/>
    <property type="project" value="UniProtKB-UniRule"/>
</dbReference>
<keyword evidence="5" id="KW-0539">Nucleus</keyword>
<keyword evidence="1" id="KW-0963">Cytoplasm</keyword>
<name>A0A9W7HAI8_HIBTR</name>
<gene>
    <name evidence="10" type="ORF">HRI_001068800</name>
</gene>
<keyword evidence="11" id="KW-1185">Reference proteome</keyword>
<feature type="modified residue" description="Phosphohistidine" evidence="6">
    <location>
        <position position="80"/>
    </location>
</feature>
<dbReference type="Proteomes" id="UP001165190">
    <property type="component" value="Unassembled WGS sequence"/>
</dbReference>
<dbReference type="OrthoDB" id="1673781at2759"/>
<dbReference type="AlphaFoldDB" id="A0A9W7HAI8"/>
<keyword evidence="2 7" id="KW-0932">Cytokinin signaling pathway</keyword>
<dbReference type="GO" id="GO:0005829">
    <property type="term" value="C:cytosol"/>
    <property type="evidence" value="ECO:0007669"/>
    <property type="project" value="UniProtKB-SubCell"/>
</dbReference>
<keyword evidence="8" id="KW-0175">Coiled coil</keyword>
<dbReference type="Gene3D" id="1.20.120.160">
    <property type="entry name" value="HPT domain"/>
    <property type="match status" value="1"/>
</dbReference>
<reference evidence="10" key="1">
    <citation type="submission" date="2023-05" db="EMBL/GenBank/DDBJ databases">
        <title>Genome and transcriptome analyses reveal genes involved in the formation of fine ridges on petal epidermal cells in Hibiscus trionum.</title>
        <authorList>
            <person name="Koshimizu S."/>
            <person name="Masuda S."/>
            <person name="Ishii T."/>
            <person name="Shirasu K."/>
            <person name="Hoshino A."/>
            <person name="Arita M."/>
        </authorList>
    </citation>
    <scope>NUCLEOTIDE SEQUENCE</scope>
    <source>
        <strain evidence="10">Hamamatsu line</strain>
    </source>
</reference>
<keyword evidence="4 7" id="KW-0902">Two-component regulatory system</keyword>
<evidence type="ECO:0000256" key="6">
    <source>
        <dbReference type="PROSITE-ProRule" id="PRU00110"/>
    </source>
</evidence>
<feature type="domain" description="HPt" evidence="9">
    <location>
        <begin position="38"/>
        <end position="141"/>
    </location>
</feature>
<comment type="function">
    <text evidence="7">Functions as a two-component phosphorelay mediators between cytokinin sensor histidine kinases and response regulators (B-type ARRs). Plays an important role in propagating cytokinin signal transduction.</text>
</comment>
<dbReference type="PANTHER" id="PTHR28242">
    <property type="entry name" value="PHOSPHORELAY INTERMEDIATE PROTEIN YPD1"/>
    <property type="match status" value="1"/>
</dbReference>
<keyword evidence="6" id="KW-0597">Phosphoprotein</keyword>
<dbReference type="PANTHER" id="PTHR28242:SF41">
    <property type="entry name" value="HISTIDINE CONTAINING PHOSPHOTRANSFER PROTEIN"/>
    <property type="match status" value="1"/>
</dbReference>
<dbReference type="GO" id="GO:0043424">
    <property type="term" value="F:protein histidine kinase binding"/>
    <property type="evidence" value="ECO:0007669"/>
    <property type="project" value="UniProtKB-UniRule"/>
</dbReference>
<evidence type="ECO:0000256" key="2">
    <source>
        <dbReference type="ARBA" id="ARBA00022864"/>
    </source>
</evidence>
<dbReference type="EMBL" id="BSYR01000010">
    <property type="protein sequence ID" value="GMI73995.1"/>
    <property type="molecule type" value="Genomic_DNA"/>
</dbReference>
<feature type="coiled-coil region" evidence="8">
    <location>
        <begin position="110"/>
        <end position="137"/>
    </location>
</feature>
<proteinExistence type="predicted"/>
<sequence>METRHLRQQIVAMRQSFFDEEILDEQFCQLEQLEENGNPSFLEQVFTMYFNDSTTVLATVEQAMREIESIDLGEVDHVLHKFKGSSASVGANKVRNQIVNTRKFVAEGDLKGAEVAFQELRKEYDNLKAKLEHYFQQLKRAGPAAAGDCSASQVK</sequence>
<evidence type="ECO:0000256" key="8">
    <source>
        <dbReference type="SAM" id="Coils"/>
    </source>
</evidence>
<accession>A0A9W7HAI8</accession>
<dbReference type="GO" id="GO:0009927">
    <property type="term" value="F:histidine phosphotransfer kinase activity"/>
    <property type="evidence" value="ECO:0007669"/>
    <property type="project" value="UniProtKB-UniRule"/>
</dbReference>
<evidence type="ECO:0000256" key="7">
    <source>
        <dbReference type="RuleBase" id="RU369004"/>
    </source>
</evidence>